<feature type="compositionally biased region" description="Polar residues" evidence="1">
    <location>
        <begin position="1"/>
        <end position="13"/>
    </location>
</feature>
<evidence type="ECO:0000256" key="1">
    <source>
        <dbReference type="SAM" id="MobiDB-lite"/>
    </source>
</evidence>
<sequence>MSTETPSDDQSTNEAAESEEVEASIDDNASWEDIGRDLLHARLERISEETVRNAFRQATSRIAAGEALTEEDIVEMYTAIEEAKRGIELAAAVSPETAPFPDPYDFLCESDRQRYIEEAERRRDV</sequence>
<keyword evidence="3" id="KW-1185">Reference proteome</keyword>
<organism evidence="2 3">
    <name type="scientific">Halospeciosus flavus</name>
    <dbReference type="NCBI Taxonomy" id="3032283"/>
    <lineage>
        <taxon>Archaea</taxon>
        <taxon>Methanobacteriati</taxon>
        <taxon>Methanobacteriota</taxon>
        <taxon>Stenosarchaea group</taxon>
        <taxon>Halobacteria</taxon>
        <taxon>Halobacteriales</taxon>
        <taxon>Halobacteriaceae</taxon>
        <taxon>Halospeciosus</taxon>
    </lineage>
</organism>
<proteinExistence type="predicted"/>
<dbReference type="EMBL" id="JBHTAR010000011">
    <property type="protein sequence ID" value="MFC7199019.1"/>
    <property type="molecule type" value="Genomic_DNA"/>
</dbReference>
<evidence type="ECO:0000313" key="3">
    <source>
        <dbReference type="Proteomes" id="UP001596447"/>
    </source>
</evidence>
<protein>
    <submittedName>
        <fullName evidence="2">Uncharacterized protein</fullName>
    </submittedName>
</protein>
<dbReference type="AlphaFoldDB" id="A0ABD5Z1K1"/>
<comment type="caution">
    <text evidence="2">The sequence shown here is derived from an EMBL/GenBank/DDBJ whole genome shotgun (WGS) entry which is preliminary data.</text>
</comment>
<accession>A0ABD5Z1K1</accession>
<dbReference type="Proteomes" id="UP001596447">
    <property type="component" value="Unassembled WGS sequence"/>
</dbReference>
<feature type="region of interest" description="Disordered" evidence="1">
    <location>
        <begin position="1"/>
        <end position="30"/>
    </location>
</feature>
<evidence type="ECO:0000313" key="2">
    <source>
        <dbReference type="EMBL" id="MFC7199019.1"/>
    </source>
</evidence>
<dbReference type="RefSeq" id="WP_279528969.1">
    <property type="nucleotide sequence ID" value="NZ_CP122312.1"/>
</dbReference>
<gene>
    <name evidence="2" type="ORF">ACFQJ9_06250</name>
</gene>
<name>A0ABD5Z1K1_9EURY</name>
<reference evidence="2 3" key="1">
    <citation type="journal article" date="2019" name="Int. J. Syst. Evol. Microbiol.">
        <title>The Global Catalogue of Microorganisms (GCM) 10K type strain sequencing project: providing services to taxonomists for standard genome sequencing and annotation.</title>
        <authorList>
            <consortium name="The Broad Institute Genomics Platform"/>
            <consortium name="The Broad Institute Genome Sequencing Center for Infectious Disease"/>
            <person name="Wu L."/>
            <person name="Ma J."/>
        </authorList>
    </citation>
    <scope>NUCLEOTIDE SEQUENCE [LARGE SCALE GENOMIC DNA]</scope>
    <source>
        <strain evidence="2 3">XZGYJ-43</strain>
    </source>
</reference>
<feature type="compositionally biased region" description="Acidic residues" evidence="1">
    <location>
        <begin position="16"/>
        <end position="25"/>
    </location>
</feature>